<dbReference type="Pfam" id="PF11797">
    <property type="entry name" value="WxLIP_HBD"/>
    <property type="match status" value="1"/>
</dbReference>
<name>A0A143AZS1_9LACO</name>
<dbReference type="OrthoDB" id="2365961at2"/>
<dbReference type="EMBL" id="CP012288">
    <property type="protein sequence ID" value="AMV67389.1"/>
    <property type="molecule type" value="Genomic_DNA"/>
</dbReference>
<evidence type="ECO:0000259" key="3">
    <source>
        <dbReference type="Pfam" id="PF11797"/>
    </source>
</evidence>
<keyword evidence="1" id="KW-1133">Transmembrane helix</keyword>
<dbReference type="GeneID" id="57276716"/>
<evidence type="ECO:0000313" key="7">
    <source>
        <dbReference type="Proteomes" id="UP000076405"/>
    </source>
</evidence>
<gene>
    <name evidence="4" type="ORF">ADU70_1236</name>
    <name evidence="5" type="ORF">ADU72_1460</name>
</gene>
<proteinExistence type="predicted"/>
<dbReference type="Proteomes" id="UP000076244">
    <property type="component" value="Chromosome"/>
</dbReference>
<organism evidence="4 7">
    <name type="scientific">Pediococcus damnosus</name>
    <dbReference type="NCBI Taxonomy" id="51663"/>
    <lineage>
        <taxon>Bacteria</taxon>
        <taxon>Bacillati</taxon>
        <taxon>Bacillota</taxon>
        <taxon>Bacilli</taxon>
        <taxon>Lactobacillales</taxon>
        <taxon>Lactobacillaceae</taxon>
        <taxon>Pediococcus</taxon>
    </lineage>
</organism>
<feature type="domain" description="WxL Interacting Protein peptidoglycan binding" evidence="2">
    <location>
        <begin position="30"/>
        <end position="150"/>
    </location>
</feature>
<evidence type="ECO:0000313" key="5">
    <source>
        <dbReference type="EMBL" id="AMV67389.1"/>
    </source>
</evidence>
<accession>A0A143AZS1</accession>
<reference evidence="6 7" key="1">
    <citation type="journal article" date="2016" name="PLoS ONE">
        <title>The Identification of Novel Diagnostic Marker Genes for the Detection of Beer Spoiling Pediococcus damnosus Strains Using the BlAst Diagnostic Gene findEr.</title>
        <authorList>
            <person name="Behr J."/>
            <person name="Geissler A.J."/>
            <person name="Schmid J."/>
            <person name="Zehe A."/>
            <person name="Vogel R.F."/>
        </authorList>
    </citation>
    <scope>NUCLEOTIDE SEQUENCE [LARGE SCALE GENOMIC DNA]</scope>
    <source>
        <strain evidence="4 7">TMW 2.1533</strain>
        <strain evidence="5 6">TMW 2.1535</strain>
    </source>
</reference>
<evidence type="ECO:0000313" key="4">
    <source>
        <dbReference type="EMBL" id="AMV62726.1"/>
    </source>
</evidence>
<sequence>MKRKNLFLILITMVLGVLLTIPVSASELSFGVEANLPENQVDKGVTYFDLNLKPGATQTVTVTVTNSSKDQVKIEPEVNTATTNLNGTVEYQKVAKKNLDTSLKYSLADYVKPVEKTVVLNGKQTKKIHLKITMPKEKFNGVMAGGLRLQDKNQEVSKNAKKKKGTTVQNEYAYLIGIVLQQNTKKVLPDMKLASVKPGQVNLRNVINARLRNVKATYLNKLSVNAKVTKQGNSKVLYRQKRTNMQMAPNSVFNYGLQLNGQSLKAGRYVMNITAKSKKQTWHFKKTFTITREKAAKLNAKDVSIKKDYTWIYVSVGVLIILLLIAIAFWLSRRKLKAKEAENEALRQQLNKHEEDD</sequence>
<feature type="transmembrane region" description="Helical" evidence="1">
    <location>
        <begin position="311"/>
        <end position="331"/>
    </location>
</feature>
<evidence type="ECO:0000313" key="6">
    <source>
        <dbReference type="Proteomes" id="UP000076244"/>
    </source>
</evidence>
<dbReference type="AlphaFoldDB" id="A0A143AZS1"/>
<evidence type="ECO:0000256" key="1">
    <source>
        <dbReference type="SAM" id="Phobius"/>
    </source>
</evidence>
<dbReference type="KEGG" id="pdm:ADU72_1460"/>
<keyword evidence="1" id="KW-0472">Membrane</keyword>
<dbReference type="InterPro" id="IPR021759">
    <property type="entry name" value="WxLIP_HBD"/>
</dbReference>
<keyword evidence="6" id="KW-1185">Reference proteome</keyword>
<dbReference type="Pfam" id="PF06030">
    <property type="entry name" value="WxLIP_PGBD"/>
    <property type="match status" value="1"/>
</dbReference>
<dbReference type="Proteomes" id="UP000076405">
    <property type="component" value="Chromosome"/>
</dbReference>
<evidence type="ECO:0000259" key="2">
    <source>
        <dbReference type="Pfam" id="PF06030"/>
    </source>
</evidence>
<protein>
    <submittedName>
        <fullName evidence="4">Cell surface protein</fullName>
    </submittedName>
</protein>
<dbReference type="EMBL" id="CP012275">
    <property type="protein sequence ID" value="AMV62726.1"/>
    <property type="molecule type" value="Genomic_DNA"/>
</dbReference>
<dbReference type="RefSeq" id="WP_052694479.1">
    <property type="nucleotide sequence ID" value="NZ_BAAAXI010000003.1"/>
</dbReference>
<keyword evidence="1" id="KW-0812">Transmembrane</keyword>
<feature type="domain" description="WxL Interacting Protein host binding" evidence="3">
    <location>
        <begin position="163"/>
        <end position="299"/>
    </location>
</feature>
<dbReference type="InterPro" id="IPR010317">
    <property type="entry name" value="WxLIP_PGBD"/>
</dbReference>